<name>A0A7M7G3K6_STRPU</name>
<accession>A0A7M7G3K6</accession>
<dbReference type="InParanoid" id="A0A7M7G3K6"/>
<dbReference type="OMA" id="HMEQQFK"/>
<keyword evidence="2" id="KW-1185">Reference proteome</keyword>
<dbReference type="RefSeq" id="XP_001178245.1">
    <property type="nucleotide sequence ID" value="XM_001178245.4"/>
</dbReference>
<dbReference type="FunCoup" id="A0A7M7G3K6">
    <property type="interactions" value="557"/>
</dbReference>
<dbReference type="Pfam" id="PF16053">
    <property type="entry name" value="MRP-S34"/>
    <property type="match status" value="1"/>
</dbReference>
<dbReference type="EnsemblMetazoa" id="XM_001178245">
    <property type="protein sequence ID" value="XP_001178245"/>
    <property type="gene ID" value="LOC753857"/>
</dbReference>
<dbReference type="GO" id="GO:0005763">
    <property type="term" value="C:mitochondrial small ribosomal subunit"/>
    <property type="evidence" value="ECO:0000318"/>
    <property type="project" value="GO_Central"/>
</dbReference>
<dbReference type="GO" id="GO:0032543">
    <property type="term" value="P:mitochondrial translation"/>
    <property type="evidence" value="ECO:0000318"/>
    <property type="project" value="GO_Central"/>
</dbReference>
<evidence type="ECO:0000313" key="1">
    <source>
        <dbReference type="EnsemblMetazoa" id="XP_001178245"/>
    </source>
</evidence>
<organism evidence="1 2">
    <name type="scientific">Strongylocentrotus purpuratus</name>
    <name type="common">Purple sea urchin</name>
    <dbReference type="NCBI Taxonomy" id="7668"/>
    <lineage>
        <taxon>Eukaryota</taxon>
        <taxon>Metazoa</taxon>
        <taxon>Echinodermata</taxon>
        <taxon>Eleutherozoa</taxon>
        <taxon>Echinozoa</taxon>
        <taxon>Echinoidea</taxon>
        <taxon>Euechinoidea</taxon>
        <taxon>Echinacea</taxon>
        <taxon>Camarodonta</taxon>
        <taxon>Echinidea</taxon>
        <taxon>Strongylocentrotidae</taxon>
        <taxon>Strongylocentrotus</taxon>
    </lineage>
</organism>
<dbReference type="KEGG" id="spu:753857"/>
<dbReference type="PANTHER" id="PTHR28589:SF1">
    <property type="entry name" value="SMALL RIBOSOMAL SUBUNIT PROTEIN MS34"/>
    <property type="match status" value="1"/>
</dbReference>
<reference evidence="1" key="2">
    <citation type="submission" date="2021-01" db="UniProtKB">
        <authorList>
            <consortium name="EnsemblMetazoa"/>
        </authorList>
    </citation>
    <scope>IDENTIFICATION</scope>
</reference>
<dbReference type="InterPro" id="IPR032053">
    <property type="entry name" value="Ribosomal_mS34"/>
</dbReference>
<dbReference type="Proteomes" id="UP000007110">
    <property type="component" value="Unassembled WGS sequence"/>
</dbReference>
<dbReference type="AlphaFoldDB" id="A0A7M7G3K6"/>
<sequence length="178" mass="20637">MAVHAHPWRTGKSLFDLLNQLPNFGVGRIVTRTRWQHWRPDQPSYIRITRVKVDCESLNLGQGEAWGIPTMRGYSRDGMEIKVGAWWKREWKLIRKSEEDEFCAYQPKEEDFHQVPNKVAMPPLLAAMLKEEGVIKGTEVEEPLLLDIKTSRGYRHRGYQVPGANVLGKRIGDFEIPR</sequence>
<dbReference type="GO" id="GO:0003735">
    <property type="term" value="F:structural constituent of ribosome"/>
    <property type="evidence" value="ECO:0000318"/>
    <property type="project" value="GO_Central"/>
</dbReference>
<dbReference type="OrthoDB" id="16434at2759"/>
<dbReference type="GeneID" id="753857"/>
<evidence type="ECO:0000313" key="2">
    <source>
        <dbReference type="Proteomes" id="UP000007110"/>
    </source>
</evidence>
<dbReference type="PANTHER" id="PTHR28589">
    <property type="entry name" value="28S RIBOSOMAL PROTEIN S34, MITOCHONDRIAL"/>
    <property type="match status" value="1"/>
</dbReference>
<proteinExistence type="predicted"/>
<protein>
    <submittedName>
        <fullName evidence="1">Uncharacterized protein</fullName>
    </submittedName>
</protein>
<reference evidence="2" key="1">
    <citation type="submission" date="2015-02" db="EMBL/GenBank/DDBJ databases">
        <title>Genome sequencing for Strongylocentrotus purpuratus.</title>
        <authorList>
            <person name="Murali S."/>
            <person name="Liu Y."/>
            <person name="Vee V."/>
            <person name="English A."/>
            <person name="Wang M."/>
            <person name="Skinner E."/>
            <person name="Han Y."/>
            <person name="Muzny D.M."/>
            <person name="Worley K.C."/>
            <person name="Gibbs R.A."/>
        </authorList>
    </citation>
    <scope>NUCLEOTIDE SEQUENCE</scope>
</reference>